<accession>A0A4S4DU37</accession>
<feature type="binding site" evidence="2">
    <location>
        <position position="141"/>
    </location>
    <ligand>
        <name>substrate</name>
    </ligand>
</feature>
<organism evidence="5 6">
    <name type="scientific">Camellia sinensis var. sinensis</name>
    <name type="common">China tea</name>
    <dbReference type="NCBI Taxonomy" id="542762"/>
    <lineage>
        <taxon>Eukaryota</taxon>
        <taxon>Viridiplantae</taxon>
        <taxon>Streptophyta</taxon>
        <taxon>Embryophyta</taxon>
        <taxon>Tracheophyta</taxon>
        <taxon>Spermatophyta</taxon>
        <taxon>Magnoliopsida</taxon>
        <taxon>eudicotyledons</taxon>
        <taxon>Gunneridae</taxon>
        <taxon>Pentapetalae</taxon>
        <taxon>asterids</taxon>
        <taxon>Ericales</taxon>
        <taxon>Theaceae</taxon>
        <taxon>Camellia</taxon>
    </lineage>
</organism>
<feature type="domain" description="NADP-dependent oxidoreductase" evidence="4">
    <location>
        <begin position="204"/>
        <end position="268"/>
    </location>
</feature>
<dbReference type="PROSITE" id="PS00798">
    <property type="entry name" value="ALDOKETO_REDUCTASE_1"/>
    <property type="match status" value="1"/>
</dbReference>
<dbReference type="EMBL" id="SDRB02010431">
    <property type="protein sequence ID" value="THG06454.1"/>
    <property type="molecule type" value="Genomic_DNA"/>
</dbReference>
<dbReference type="PROSITE" id="PS00063">
    <property type="entry name" value="ALDOKETO_REDUCTASE_3"/>
    <property type="match status" value="2"/>
</dbReference>
<evidence type="ECO:0000259" key="4">
    <source>
        <dbReference type="Pfam" id="PF00248"/>
    </source>
</evidence>
<dbReference type="InterPro" id="IPR023210">
    <property type="entry name" value="NADP_OxRdtase_dom"/>
</dbReference>
<dbReference type="InterPro" id="IPR018170">
    <property type="entry name" value="Aldo/ket_reductase_CS"/>
</dbReference>
<gene>
    <name evidence="5" type="ORF">TEA_029098</name>
</gene>
<proteinExistence type="predicted"/>
<name>A0A4S4DU37_CAMSN</name>
<dbReference type="GO" id="GO:0016491">
    <property type="term" value="F:oxidoreductase activity"/>
    <property type="evidence" value="ECO:0007669"/>
    <property type="project" value="InterPro"/>
</dbReference>
<keyword evidence="6" id="KW-1185">Reference proteome</keyword>
<dbReference type="AlphaFoldDB" id="A0A4S4DU37"/>
<dbReference type="InterPro" id="IPR020471">
    <property type="entry name" value="AKR"/>
</dbReference>
<dbReference type="STRING" id="542762.A0A4S4DU37"/>
<evidence type="ECO:0000313" key="6">
    <source>
        <dbReference type="Proteomes" id="UP000306102"/>
    </source>
</evidence>
<evidence type="ECO:0000313" key="5">
    <source>
        <dbReference type="EMBL" id="THG06454.1"/>
    </source>
</evidence>
<sequence length="348" mass="39613">MCAKEIRKERYVFQNIGKMMKSTPDMLLCSSTSTDHKQIPLLGFGTTVYPFVSSETMKQSILQAIKFGYRHFDSAALYRSEQPLGEAIADAIRLGFIQSRQDLFITSKLWCSDAHRDHVLPAIQKSLKNLGLEYLDLYLVHWPVSSKPGKYELPVNKQELLPLDFKSVWEAMEECQSLGLTKSIGVTYSPLGAKGTLWGSNQVMECEVLKQIAKARGKSVAQVCLRWVYEQGVSVLVKSFNEERIKENLHIFDWELSAQDSEMINQILQRKGFPGVEFISDQGVSVLVKSFNEERIKENLHIFDWELSAQDSEMINQILQRKGFPGVEFISDVGPYKSLQDLWDGEIA</sequence>
<evidence type="ECO:0000256" key="1">
    <source>
        <dbReference type="PIRSR" id="PIRSR000097-1"/>
    </source>
</evidence>
<evidence type="ECO:0000256" key="2">
    <source>
        <dbReference type="PIRSR" id="PIRSR000097-2"/>
    </source>
</evidence>
<feature type="site" description="Lowers pKa of active site Tyr" evidence="3">
    <location>
        <position position="108"/>
    </location>
</feature>
<evidence type="ECO:0000256" key="3">
    <source>
        <dbReference type="PIRSR" id="PIRSR000097-3"/>
    </source>
</evidence>
<feature type="active site" description="Proton donor" evidence="1">
    <location>
        <position position="78"/>
    </location>
</feature>
<dbReference type="PANTHER" id="PTHR11732">
    <property type="entry name" value="ALDO/KETO REDUCTASE"/>
    <property type="match status" value="1"/>
</dbReference>
<dbReference type="Pfam" id="PF00248">
    <property type="entry name" value="Aldo_ket_red"/>
    <property type="match status" value="2"/>
</dbReference>
<dbReference type="SUPFAM" id="SSF51430">
    <property type="entry name" value="NAD(P)-linked oxidoreductase"/>
    <property type="match status" value="2"/>
</dbReference>
<comment type="caution">
    <text evidence="5">The sequence shown here is derived from an EMBL/GenBank/DDBJ whole genome shotgun (WGS) entry which is preliminary data.</text>
</comment>
<dbReference type="Gene3D" id="3.20.20.100">
    <property type="entry name" value="NADP-dependent oxidoreductase domain"/>
    <property type="match status" value="3"/>
</dbReference>
<feature type="domain" description="NADP-dependent oxidoreductase" evidence="4">
    <location>
        <begin position="42"/>
        <end position="187"/>
    </location>
</feature>
<dbReference type="InterPro" id="IPR036812">
    <property type="entry name" value="NAD(P)_OxRdtase_dom_sf"/>
</dbReference>
<protein>
    <recommendedName>
        <fullName evidence="4">NADP-dependent oxidoreductase domain-containing protein</fullName>
    </recommendedName>
</protein>
<reference evidence="5 6" key="1">
    <citation type="journal article" date="2018" name="Proc. Natl. Acad. Sci. U.S.A.">
        <title>Draft genome sequence of Camellia sinensis var. sinensis provides insights into the evolution of the tea genome and tea quality.</title>
        <authorList>
            <person name="Wei C."/>
            <person name="Yang H."/>
            <person name="Wang S."/>
            <person name="Zhao J."/>
            <person name="Liu C."/>
            <person name="Gao L."/>
            <person name="Xia E."/>
            <person name="Lu Y."/>
            <person name="Tai Y."/>
            <person name="She G."/>
            <person name="Sun J."/>
            <person name="Cao H."/>
            <person name="Tong W."/>
            <person name="Gao Q."/>
            <person name="Li Y."/>
            <person name="Deng W."/>
            <person name="Jiang X."/>
            <person name="Wang W."/>
            <person name="Chen Q."/>
            <person name="Zhang S."/>
            <person name="Li H."/>
            <person name="Wu J."/>
            <person name="Wang P."/>
            <person name="Li P."/>
            <person name="Shi C."/>
            <person name="Zheng F."/>
            <person name="Jian J."/>
            <person name="Huang B."/>
            <person name="Shan D."/>
            <person name="Shi M."/>
            <person name="Fang C."/>
            <person name="Yue Y."/>
            <person name="Li F."/>
            <person name="Li D."/>
            <person name="Wei S."/>
            <person name="Han B."/>
            <person name="Jiang C."/>
            <person name="Yin Y."/>
            <person name="Xia T."/>
            <person name="Zhang Z."/>
            <person name="Bennetzen J.L."/>
            <person name="Zhao S."/>
            <person name="Wan X."/>
        </authorList>
    </citation>
    <scope>NUCLEOTIDE SEQUENCE [LARGE SCALE GENOMIC DNA]</scope>
    <source>
        <strain evidence="6">cv. Shuchazao</strain>
        <tissue evidence="5">Leaf</tissue>
    </source>
</reference>
<dbReference type="PRINTS" id="PR00069">
    <property type="entry name" value="ALDKETRDTASE"/>
</dbReference>
<dbReference type="PIRSF" id="PIRSF000097">
    <property type="entry name" value="AKR"/>
    <property type="match status" value="1"/>
</dbReference>
<dbReference type="Proteomes" id="UP000306102">
    <property type="component" value="Unassembled WGS sequence"/>
</dbReference>